<feature type="region of interest" description="Disordered" evidence="1">
    <location>
        <begin position="138"/>
        <end position="174"/>
    </location>
</feature>
<dbReference type="PANTHER" id="PTHR10026">
    <property type="entry name" value="CYCLIN"/>
    <property type="match status" value="1"/>
</dbReference>
<feature type="compositionally biased region" description="Low complexity" evidence="1">
    <location>
        <begin position="154"/>
        <end position="173"/>
    </location>
</feature>
<organism evidence="2 3">
    <name type="scientific">Antrodiella citrinella</name>
    <dbReference type="NCBI Taxonomy" id="2447956"/>
    <lineage>
        <taxon>Eukaryota</taxon>
        <taxon>Fungi</taxon>
        <taxon>Dikarya</taxon>
        <taxon>Basidiomycota</taxon>
        <taxon>Agaricomycotina</taxon>
        <taxon>Agaricomycetes</taxon>
        <taxon>Polyporales</taxon>
        <taxon>Steccherinaceae</taxon>
        <taxon>Antrodiella</taxon>
    </lineage>
</organism>
<reference evidence="2 3" key="1">
    <citation type="submission" date="2019-02" db="EMBL/GenBank/DDBJ databases">
        <title>Genome sequencing of the rare red list fungi Antrodiella citrinella (Flaviporus citrinellus).</title>
        <authorList>
            <person name="Buettner E."/>
            <person name="Kellner H."/>
        </authorList>
    </citation>
    <scope>NUCLEOTIDE SEQUENCE [LARGE SCALE GENOMIC DNA]</scope>
    <source>
        <strain evidence="2 3">DSM 108506</strain>
    </source>
</reference>
<keyword evidence="3" id="KW-1185">Reference proteome</keyword>
<gene>
    <name evidence="2" type="ORF">EUX98_g2024</name>
</gene>
<feature type="region of interest" description="Disordered" evidence="1">
    <location>
        <begin position="285"/>
        <end position="311"/>
    </location>
</feature>
<sequence length="311" mass="33674">MVTEARLLFGNDEYGIKSFPSDNSKLAEMEFYLVDDLECDLIVFHPYRTLMNLCGKEGANTGAGIVAAELFSDSSEGPRYWGTGQGKLELSEGALQMAWFIINDTYRSDLCLLHAPHLIAIAAIYLTVVLHESTRDSLVRPHSSSGTTEQAYGSTTSITAPPTRRSSRSTPSTYKKHSQDVIGFLAGLNVNMSLVATIAQEILSLYTLWGRYKEDGAEANPKANIHQRVARSNSILSTGTASSTVNTPMPAEDGRGAGAQGPPAVVNPAFLTQLLLRMREGKMADMAHPASGRPVPLDRSRRLEQTQAAGV</sequence>
<dbReference type="GO" id="GO:0016538">
    <property type="term" value="F:cyclin-dependent protein serine/threonine kinase regulator activity"/>
    <property type="evidence" value="ECO:0007669"/>
    <property type="project" value="InterPro"/>
</dbReference>
<protein>
    <submittedName>
        <fullName evidence="2">Uncharacterized protein</fullName>
    </submittedName>
</protein>
<dbReference type="Proteomes" id="UP000308730">
    <property type="component" value="Unassembled WGS sequence"/>
</dbReference>
<comment type="caution">
    <text evidence="2">The sequence shown here is derived from an EMBL/GenBank/DDBJ whole genome shotgun (WGS) entry which is preliminary data.</text>
</comment>
<dbReference type="InterPro" id="IPR043198">
    <property type="entry name" value="Cyclin/Ssn8"/>
</dbReference>
<dbReference type="OrthoDB" id="10266018at2759"/>
<evidence type="ECO:0000313" key="2">
    <source>
        <dbReference type="EMBL" id="THH32155.1"/>
    </source>
</evidence>
<proteinExistence type="predicted"/>
<dbReference type="GO" id="GO:0006357">
    <property type="term" value="P:regulation of transcription by RNA polymerase II"/>
    <property type="evidence" value="ECO:0007669"/>
    <property type="project" value="InterPro"/>
</dbReference>
<dbReference type="InterPro" id="IPR036915">
    <property type="entry name" value="Cyclin-like_sf"/>
</dbReference>
<evidence type="ECO:0000313" key="3">
    <source>
        <dbReference type="Proteomes" id="UP000308730"/>
    </source>
</evidence>
<evidence type="ECO:0000256" key="1">
    <source>
        <dbReference type="SAM" id="MobiDB-lite"/>
    </source>
</evidence>
<dbReference type="EMBL" id="SGPM01000028">
    <property type="protein sequence ID" value="THH32155.1"/>
    <property type="molecule type" value="Genomic_DNA"/>
</dbReference>
<dbReference type="CDD" id="cd20514">
    <property type="entry name" value="CYCLIN_CCNC_rpt2"/>
    <property type="match status" value="1"/>
</dbReference>
<dbReference type="Gene3D" id="1.10.472.10">
    <property type="entry name" value="Cyclin-like"/>
    <property type="match status" value="1"/>
</dbReference>
<feature type="compositionally biased region" description="Polar residues" evidence="1">
    <location>
        <begin position="142"/>
        <end position="153"/>
    </location>
</feature>
<accession>A0A4S4N1J3</accession>
<name>A0A4S4N1J3_9APHY</name>
<dbReference type="AlphaFoldDB" id="A0A4S4N1J3"/>
<dbReference type="SUPFAM" id="SSF47954">
    <property type="entry name" value="Cyclin-like"/>
    <property type="match status" value="1"/>
</dbReference>